<dbReference type="PANTHER" id="PTHR43065">
    <property type="entry name" value="SENSOR HISTIDINE KINASE"/>
    <property type="match status" value="1"/>
</dbReference>
<feature type="domain" description="PAS" evidence="10">
    <location>
        <begin position="109"/>
        <end position="147"/>
    </location>
</feature>
<dbReference type="PANTHER" id="PTHR43065:SF46">
    <property type="entry name" value="C4-DICARBOXYLATE TRANSPORT SENSOR PROTEIN DCTB"/>
    <property type="match status" value="1"/>
</dbReference>
<dbReference type="Gene3D" id="3.30.565.10">
    <property type="entry name" value="Histidine kinase-like ATPase, C-terminal domain"/>
    <property type="match status" value="1"/>
</dbReference>
<organism evidence="11 12">
    <name type="scientific">Candidatus Parabacteroides intestinipullorum</name>
    <dbReference type="NCBI Taxonomy" id="2838723"/>
    <lineage>
        <taxon>Bacteria</taxon>
        <taxon>Pseudomonadati</taxon>
        <taxon>Bacteroidota</taxon>
        <taxon>Bacteroidia</taxon>
        <taxon>Bacteroidales</taxon>
        <taxon>Tannerellaceae</taxon>
        <taxon>Parabacteroides</taxon>
    </lineage>
</organism>
<name>A0A9D2BGB3_9BACT</name>
<dbReference type="Gene3D" id="3.30.450.20">
    <property type="entry name" value="PAS domain"/>
    <property type="match status" value="1"/>
</dbReference>
<reference evidence="11" key="2">
    <citation type="submission" date="2021-04" db="EMBL/GenBank/DDBJ databases">
        <authorList>
            <person name="Gilroy R."/>
        </authorList>
    </citation>
    <scope>NUCLEOTIDE SEQUENCE</scope>
    <source>
        <strain evidence="11">ChiGjej6B6-14162</strain>
    </source>
</reference>
<evidence type="ECO:0000256" key="6">
    <source>
        <dbReference type="ARBA" id="ARBA00022840"/>
    </source>
</evidence>
<dbReference type="InterPro" id="IPR004358">
    <property type="entry name" value="Sig_transdc_His_kin-like_C"/>
</dbReference>
<dbReference type="NCBIfam" id="TIGR00229">
    <property type="entry name" value="sensory_box"/>
    <property type="match status" value="1"/>
</dbReference>
<dbReference type="InterPro" id="IPR005467">
    <property type="entry name" value="His_kinase_dom"/>
</dbReference>
<dbReference type="Pfam" id="PF02518">
    <property type="entry name" value="HATPase_c"/>
    <property type="match status" value="1"/>
</dbReference>
<evidence type="ECO:0000313" key="11">
    <source>
        <dbReference type="EMBL" id="HIX74412.1"/>
    </source>
</evidence>
<comment type="caution">
    <text evidence="11">The sequence shown here is derived from an EMBL/GenBank/DDBJ whole genome shotgun (WGS) entry which is preliminary data.</text>
</comment>
<dbReference type="GO" id="GO:0005524">
    <property type="term" value="F:ATP binding"/>
    <property type="evidence" value="ECO:0007669"/>
    <property type="project" value="UniProtKB-KW"/>
</dbReference>
<dbReference type="EC" id="2.7.13.3" evidence="2"/>
<dbReference type="SUPFAM" id="SSF55785">
    <property type="entry name" value="PYP-like sensor domain (PAS domain)"/>
    <property type="match status" value="1"/>
</dbReference>
<comment type="catalytic activity">
    <reaction evidence="1">
        <text>ATP + protein L-histidine = ADP + protein N-phospho-L-histidine.</text>
        <dbReference type="EC" id="2.7.13.3"/>
    </reaction>
</comment>
<dbReference type="SMART" id="SM00387">
    <property type="entry name" value="HATPase_c"/>
    <property type="match status" value="1"/>
</dbReference>
<keyword evidence="8" id="KW-0472">Membrane</keyword>
<keyword evidence="6" id="KW-0067">ATP-binding</keyword>
<evidence type="ECO:0000313" key="12">
    <source>
        <dbReference type="Proteomes" id="UP000886740"/>
    </source>
</evidence>
<evidence type="ECO:0000256" key="8">
    <source>
        <dbReference type="SAM" id="Phobius"/>
    </source>
</evidence>
<dbReference type="InterPro" id="IPR035965">
    <property type="entry name" value="PAS-like_dom_sf"/>
</dbReference>
<dbReference type="GO" id="GO:0000160">
    <property type="term" value="P:phosphorelay signal transduction system"/>
    <property type="evidence" value="ECO:0007669"/>
    <property type="project" value="UniProtKB-KW"/>
</dbReference>
<keyword evidence="8" id="KW-0812">Transmembrane</keyword>
<dbReference type="PROSITE" id="PS50109">
    <property type="entry name" value="HIS_KIN"/>
    <property type="match status" value="1"/>
</dbReference>
<feature type="domain" description="Histidine kinase" evidence="9">
    <location>
        <begin position="228"/>
        <end position="438"/>
    </location>
</feature>
<keyword evidence="8" id="KW-1133">Transmembrane helix</keyword>
<gene>
    <name evidence="11" type="ORF">H9977_05190</name>
</gene>
<dbReference type="Proteomes" id="UP000886740">
    <property type="component" value="Unassembled WGS sequence"/>
</dbReference>
<evidence type="ECO:0000259" key="9">
    <source>
        <dbReference type="PROSITE" id="PS50109"/>
    </source>
</evidence>
<reference evidence="11" key="1">
    <citation type="journal article" date="2021" name="PeerJ">
        <title>Extensive microbial diversity within the chicken gut microbiome revealed by metagenomics and culture.</title>
        <authorList>
            <person name="Gilroy R."/>
            <person name="Ravi A."/>
            <person name="Getino M."/>
            <person name="Pursley I."/>
            <person name="Horton D.L."/>
            <person name="Alikhan N.F."/>
            <person name="Baker D."/>
            <person name="Gharbi K."/>
            <person name="Hall N."/>
            <person name="Watson M."/>
            <person name="Adriaenssens E.M."/>
            <person name="Foster-Nyarko E."/>
            <person name="Jarju S."/>
            <person name="Secka A."/>
            <person name="Antonio M."/>
            <person name="Oren A."/>
            <person name="Chaudhuri R.R."/>
            <person name="La Ragione R."/>
            <person name="Hildebrand F."/>
            <person name="Pallen M.J."/>
        </authorList>
    </citation>
    <scope>NUCLEOTIDE SEQUENCE</scope>
    <source>
        <strain evidence="11">ChiGjej6B6-14162</strain>
    </source>
</reference>
<evidence type="ECO:0000256" key="1">
    <source>
        <dbReference type="ARBA" id="ARBA00000085"/>
    </source>
</evidence>
<dbReference type="GO" id="GO:0004673">
    <property type="term" value="F:protein histidine kinase activity"/>
    <property type="evidence" value="ECO:0007669"/>
    <property type="project" value="UniProtKB-EC"/>
</dbReference>
<dbReference type="PRINTS" id="PR00344">
    <property type="entry name" value="BCTRLSENSOR"/>
</dbReference>
<keyword evidence="5" id="KW-0418">Kinase</keyword>
<dbReference type="EMBL" id="DXEL01000039">
    <property type="protein sequence ID" value="HIX74412.1"/>
    <property type="molecule type" value="Genomic_DNA"/>
</dbReference>
<dbReference type="AlphaFoldDB" id="A0A9D2BGB3"/>
<dbReference type="SUPFAM" id="SSF55874">
    <property type="entry name" value="ATPase domain of HSP90 chaperone/DNA topoisomerase II/histidine kinase"/>
    <property type="match status" value="1"/>
</dbReference>
<evidence type="ECO:0000256" key="3">
    <source>
        <dbReference type="ARBA" id="ARBA00022679"/>
    </source>
</evidence>
<feature type="transmembrane region" description="Helical" evidence="8">
    <location>
        <begin position="12"/>
        <end position="34"/>
    </location>
</feature>
<evidence type="ECO:0000259" key="10">
    <source>
        <dbReference type="PROSITE" id="PS50112"/>
    </source>
</evidence>
<evidence type="ECO:0000256" key="7">
    <source>
        <dbReference type="ARBA" id="ARBA00023012"/>
    </source>
</evidence>
<keyword evidence="4" id="KW-0547">Nucleotide-binding</keyword>
<keyword evidence="7" id="KW-0902">Two-component regulatory system</keyword>
<evidence type="ECO:0000256" key="5">
    <source>
        <dbReference type="ARBA" id="ARBA00022777"/>
    </source>
</evidence>
<sequence>MLTRLIYNQHFQILMLLILTAVGTYCVITEHWLLAVACAVGDAIAIHRLQVLYGQNSRKVAFMLDAINNNDFTFKYPMTGRSADDRLVSETLTQIAQILSKAKAETIQQEKYYELILDSVKTGIIVIDERGFIYQKNREALRLLGITVLTHILQLDRIGPNLSRSFVNILPGEKGQVSFTTERGTTHLSLRASTIRLREKDLRIVAINDINSELDDKEIDSWIRLTRVLTHEIMNSVTPITSLSDTLLSLHDEMNQEIREGLEVISATGKSLTSFVETYRQFTHIPAPQPKLIDLHPFLDRLSRLAEHHSKNPNLNIHVDVDPDDLILYADENLISQVILNLLKNAIQAIGDEQINGLILLKARSDEKEAITIEVTNNGPLIPPEEAEHIFIPFFTTKNDGNGIGLSISRQIMRLSGGSLELRSNPTAGLTTFVLTFP</sequence>
<keyword evidence="3" id="KW-0808">Transferase</keyword>
<dbReference type="InterPro" id="IPR003594">
    <property type="entry name" value="HATPase_dom"/>
</dbReference>
<proteinExistence type="predicted"/>
<evidence type="ECO:0000256" key="4">
    <source>
        <dbReference type="ARBA" id="ARBA00022741"/>
    </source>
</evidence>
<dbReference type="InterPro" id="IPR036890">
    <property type="entry name" value="HATPase_C_sf"/>
</dbReference>
<evidence type="ECO:0000256" key="2">
    <source>
        <dbReference type="ARBA" id="ARBA00012438"/>
    </source>
</evidence>
<protein>
    <recommendedName>
        <fullName evidence="2">histidine kinase</fullName>
        <ecNumber evidence="2">2.7.13.3</ecNumber>
    </recommendedName>
</protein>
<accession>A0A9D2BGB3</accession>
<dbReference type="PROSITE" id="PS50112">
    <property type="entry name" value="PAS"/>
    <property type="match status" value="1"/>
</dbReference>
<dbReference type="InterPro" id="IPR000014">
    <property type="entry name" value="PAS"/>
</dbReference>